<organism evidence="2 3">
    <name type="scientific">Rhizobium nepotum 39/7</name>
    <dbReference type="NCBI Taxonomy" id="1368418"/>
    <lineage>
        <taxon>Bacteria</taxon>
        <taxon>Pseudomonadati</taxon>
        <taxon>Pseudomonadota</taxon>
        <taxon>Alphaproteobacteria</taxon>
        <taxon>Hyphomicrobiales</taxon>
        <taxon>Rhizobiaceae</taxon>
        <taxon>Rhizobium/Agrobacterium group</taxon>
        <taxon>Rhizobium</taxon>
    </lineage>
</organism>
<evidence type="ECO:0000313" key="3">
    <source>
        <dbReference type="Proteomes" id="UP000052068"/>
    </source>
</evidence>
<gene>
    <name evidence="2" type="ORF">RS75_15450</name>
</gene>
<dbReference type="EMBL" id="JWJH01000013">
    <property type="protein sequence ID" value="KJF67016.1"/>
    <property type="molecule type" value="Genomic_DNA"/>
</dbReference>
<accession>A0ABR5CQB0</accession>
<dbReference type="RefSeq" id="WP_045021916.1">
    <property type="nucleotide sequence ID" value="NZ_JWJH01000013.1"/>
</dbReference>
<proteinExistence type="predicted"/>
<protein>
    <recommendedName>
        <fullName evidence="1">IrrE N-terminal-like domain-containing protein</fullName>
    </recommendedName>
</protein>
<feature type="domain" description="IrrE N-terminal-like" evidence="1">
    <location>
        <begin position="174"/>
        <end position="284"/>
    </location>
</feature>
<dbReference type="PANTHER" id="PTHR43236:SF2">
    <property type="entry name" value="BLL0069 PROTEIN"/>
    <property type="match status" value="1"/>
</dbReference>
<evidence type="ECO:0000259" key="1">
    <source>
        <dbReference type="Pfam" id="PF06114"/>
    </source>
</evidence>
<dbReference type="InterPro" id="IPR010359">
    <property type="entry name" value="IrrE_HExxH"/>
</dbReference>
<dbReference type="Gene3D" id="1.10.10.2910">
    <property type="match status" value="1"/>
</dbReference>
<evidence type="ECO:0000313" key="2">
    <source>
        <dbReference type="EMBL" id="KJF67016.1"/>
    </source>
</evidence>
<reference evidence="2 3" key="1">
    <citation type="submission" date="2015-03" db="EMBL/GenBank/DDBJ databases">
        <title>Draft Genome Sequences of Agrobacterium nepotum Strain 39/7T (= CFBP 7436T = LMG 26435T) and Agrobacterium sp. Strain KFB 330 (= CFBP 8308 = LMG 28674).</title>
        <authorList>
            <person name="Kuzmanovic N."/>
            <person name="Pulawska J."/>
            <person name="Obradovic A."/>
        </authorList>
    </citation>
    <scope>NUCLEOTIDE SEQUENCE [LARGE SCALE GENOMIC DNA]</scope>
    <source>
        <strain evidence="2 3">39/7</strain>
    </source>
</reference>
<dbReference type="Proteomes" id="UP000052068">
    <property type="component" value="Unassembled WGS sequence"/>
</dbReference>
<dbReference type="PANTHER" id="PTHR43236">
    <property type="entry name" value="ANTITOXIN HIGA1"/>
    <property type="match status" value="1"/>
</dbReference>
<keyword evidence="3" id="KW-1185">Reference proteome</keyword>
<comment type="caution">
    <text evidence="2">The sequence shown here is derived from an EMBL/GenBank/DDBJ whole genome shotgun (WGS) entry which is preliminary data.</text>
</comment>
<dbReference type="Pfam" id="PF06114">
    <property type="entry name" value="Peptidase_M78"/>
    <property type="match status" value="1"/>
</dbReference>
<name>A0ABR5CQB0_9HYPH</name>
<sequence length="392" mass="43943">MPFNPAILNKVMDVRGVDETSLSETLKISKDRFSEALRGDRIPTKNQIFKISSLLAVPAYAFFMPDFDVGHSEITDFRTRKPVRFKFGLYAGKFESIFRLRDYLAELYTRLDIDAPQELISEQPDENPEQFAATIAKLLSVHDLQKSSKTKKDFYNLLREKIEDLGVFVMQDHYLPDEIDGVALYHANFSSNMIYVNSSKRNHGAKSFTLAHELAHILGKRSAVSDNYKSRNEIERFCNRFAASLLIPRDMFFATVEQKRLTFSDYNEAIESAKVISSVFKTSISAALVRAIELGFAENQYYSTFATGFGSPEFPDTLKPKGGGGGEEGPEPGIIDLATFGKRAVAVINEALASNKTTEYEVFKKTGLSRRRISGLQSISAKKKLTIGSSNL</sequence>
<dbReference type="InterPro" id="IPR052345">
    <property type="entry name" value="Rad_response_metalloprotease"/>
</dbReference>